<dbReference type="Gene3D" id="3.10.350.10">
    <property type="entry name" value="LysM domain"/>
    <property type="match status" value="1"/>
</dbReference>
<keyword evidence="4" id="KW-0732">Signal</keyword>
<keyword evidence="3" id="KW-0472">Membrane</keyword>
<dbReference type="Proteomes" id="UP000092952">
    <property type="component" value="Chromosome"/>
</dbReference>
<feature type="chain" id="PRO_5008533107" description="FimV N-terminal domain-containing protein" evidence="4">
    <location>
        <begin position="29"/>
        <end position="543"/>
    </location>
</feature>
<evidence type="ECO:0000313" key="6">
    <source>
        <dbReference type="EMBL" id="ANX04351.1"/>
    </source>
</evidence>
<feature type="region of interest" description="Disordered" evidence="2">
    <location>
        <begin position="244"/>
        <end position="286"/>
    </location>
</feature>
<reference evidence="7" key="1">
    <citation type="submission" date="2016-03" db="EMBL/GenBank/DDBJ databases">
        <title>Complete genome sequence of Solimmundus cernigliae, representing a novel lineage of polycyclic aromatic hydrocarbon degraders within the Gammaproteobacteria.</title>
        <authorList>
            <person name="Singleton D.R."/>
            <person name="Dickey A.N."/>
            <person name="Scholl E.H."/>
            <person name="Wright F.A."/>
            <person name="Aitken M.D."/>
        </authorList>
    </citation>
    <scope>NUCLEOTIDE SEQUENCE [LARGE SCALE GENOMIC DNA]</scope>
    <source>
        <strain evidence="7">TR3.2</strain>
    </source>
</reference>
<dbReference type="InterPro" id="IPR057840">
    <property type="entry name" value="FimV_N"/>
</dbReference>
<proteinExistence type="predicted"/>
<dbReference type="Gene3D" id="1.20.58.2200">
    <property type="match status" value="1"/>
</dbReference>
<feature type="domain" description="FimV N-terminal" evidence="5">
    <location>
        <begin position="29"/>
        <end position="135"/>
    </location>
</feature>
<sequence>MAKRKRFGRVMAPALLLPLGLAPLGAQALGLGALRVDSALGQPLDARIELVGATPAEAELATISLAPAEVHQRLGIDSALGGVMLRFAVKVGSNGRSYVAVSSHEPVREPYIDFVIQAVSPTGQVARHYTVLLDPVGTTVAPTPASSSAWSPLVTPIPERVAPRPRPNPFANVGLPKAGAAYGPVPPGATLWAIARRVRPGDTDLDAVMSSIVRANPQAFIDGDPARLKAGSRLSIPDAQALRGAPVADAEPQTPPVAAAPAPQAPVEQPAPSSALPTPSEVAPTPDAEVRVLRSEDAKSAAAVTTSDAEAPGNRVQLLEEALDAAQQQNESLQQRMSAMEAQIRTLTELVKAEPNAEPADRPVEQAAAGGAADSATPASPASPAVPASVAPAEAAAEADGGSSAYLAAAVAALGVGGLLLWMRRRKAAAIRPRPLFDDDVTSPSGAAVPTAGSAGIAAAPATRVEWVEPVVAQPVPVETSSSVVEPTEGGFGDPVDTQIDLLTAYVGMADGPSARQIHDEIQRTGTPAQKAQAAALLARLDA</sequence>
<dbReference type="Pfam" id="PF25800">
    <property type="entry name" value="FimV_N"/>
    <property type="match status" value="1"/>
</dbReference>
<gene>
    <name evidence="6" type="ORF">PG2T_09300</name>
</gene>
<keyword evidence="3" id="KW-1133">Transmembrane helix</keyword>
<dbReference type="KEGG" id="gbi:PG2T_09300"/>
<keyword evidence="3" id="KW-0812">Transmembrane</keyword>
<dbReference type="NCBIfam" id="TIGR03505">
    <property type="entry name" value="FimV_core"/>
    <property type="match status" value="1"/>
</dbReference>
<feature type="transmembrane region" description="Helical" evidence="3">
    <location>
        <begin position="405"/>
        <end position="423"/>
    </location>
</feature>
<dbReference type="OrthoDB" id="5298707at2"/>
<dbReference type="InterPro" id="IPR036779">
    <property type="entry name" value="LysM_dom_sf"/>
</dbReference>
<dbReference type="InterPro" id="IPR020012">
    <property type="entry name" value="LysM_FimV"/>
</dbReference>
<dbReference type="STRING" id="1810504.PG2T_09300"/>
<evidence type="ECO:0000259" key="5">
    <source>
        <dbReference type="Pfam" id="PF25800"/>
    </source>
</evidence>
<name>A0A1B1YU68_9GAMM</name>
<feature type="coiled-coil region" evidence="1">
    <location>
        <begin position="316"/>
        <end position="350"/>
    </location>
</feature>
<dbReference type="RefSeq" id="WP_068804465.1">
    <property type="nucleotide sequence ID" value="NZ_CP014671.1"/>
</dbReference>
<accession>A0A1B1YU68</accession>
<keyword evidence="1" id="KW-0175">Coiled coil</keyword>
<organism evidence="6 7">
    <name type="scientific">Immundisolibacter cernigliae</name>
    <dbReference type="NCBI Taxonomy" id="1810504"/>
    <lineage>
        <taxon>Bacteria</taxon>
        <taxon>Pseudomonadati</taxon>
        <taxon>Pseudomonadota</taxon>
        <taxon>Gammaproteobacteria</taxon>
        <taxon>Immundisolibacterales</taxon>
        <taxon>Immundisolibacteraceae</taxon>
        <taxon>Immundisolibacter</taxon>
    </lineage>
</organism>
<evidence type="ECO:0000256" key="1">
    <source>
        <dbReference type="SAM" id="Coils"/>
    </source>
</evidence>
<evidence type="ECO:0000313" key="7">
    <source>
        <dbReference type="Proteomes" id="UP000092952"/>
    </source>
</evidence>
<keyword evidence="7" id="KW-1185">Reference proteome</keyword>
<feature type="compositionally biased region" description="Low complexity" evidence="2">
    <location>
        <begin position="367"/>
        <end position="386"/>
    </location>
</feature>
<dbReference type="EMBL" id="CP014671">
    <property type="protein sequence ID" value="ANX04351.1"/>
    <property type="molecule type" value="Genomic_DNA"/>
</dbReference>
<dbReference type="AlphaFoldDB" id="A0A1B1YU68"/>
<evidence type="ECO:0000256" key="2">
    <source>
        <dbReference type="SAM" id="MobiDB-lite"/>
    </source>
</evidence>
<dbReference type="InParanoid" id="A0A1B1YU68"/>
<dbReference type="InterPro" id="IPR038440">
    <property type="entry name" value="FimV_C_sf"/>
</dbReference>
<feature type="region of interest" description="Disordered" evidence="2">
    <location>
        <begin position="354"/>
        <end position="386"/>
    </location>
</feature>
<protein>
    <recommendedName>
        <fullName evidence="5">FimV N-terminal domain-containing protein</fullName>
    </recommendedName>
</protein>
<evidence type="ECO:0000256" key="4">
    <source>
        <dbReference type="SAM" id="SignalP"/>
    </source>
</evidence>
<evidence type="ECO:0000256" key="3">
    <source>
        <dbReference type="SAM" id="Phobius"/>
    </source>
</evidence>
<feature type="signal peptide" evidence="4">
    <location>
        <begin position="1"/>
        <end position="28"/>
    </location>
</feature>
<feature type="compositionally biased region" description="Low complexity" evidence="2">
    <location>
        <begin position="250"/>
        <end position="275"/>
    </location>
</feature>